<evidence type="ECO:0000313" key="1">
    <source>
        <dbReference type="EMBL" id="KRY18760.1"/>
    </source>
</evidence>
<dbReference type="OrthoDB" id="5920464at2759"/>
<protein>
    <submittedName>
        <fullName evidence="1">Uncharacterized protein</fullName>
    </submittedName>
</protein>
<dbReference type="Proteomes" id="UP000054783">
    <property type="component" value="Unassembled WGS sequence"/>
</dbReference>
<reference evidence="1 2" key="1">
    <citation type="submission" date="2015-01" db="EMBL/GenBank/DDBJ databases">
        <title>Evolution of Trichinella species and genotypes.</title>
        <authorList>
            <person name="Korhonen P.K."/>
            <person name="Edoardo P."/>
            <person name="Giuseppe L.R."/>
            <person name="Gasser R.B."/>
        </authorList>
    </citation>
    <scope>NUCLEOTIDE SEQUENCE [LARGE SCALE GENOMIC DNA]</scope>
    <source>
        <strain evidence="1">ISS2496</strain>
    </source>
</reference>
<gene>
    <name evidence="1" type="ORF">T12_3175</name>
</gene>
<proteinExistence type="predicted"/>
<name>A0A0V1A1Q9_9BILA</name>
<dbReference type="AlphaFoldDB" id="A0A0V1A1Q9"/>
<keyword evidence="2" id="KW-1185">Reference proteome</keyword>
<dbReference type="EMBL" id="JYDQ01000043">
    <property type="protein sequence ID" value="KRY18760.1"/>
    <property type="molecule type" value="Genomic_DNA"/>
</dbReference>
<sequence>MITAVSDYSMHFKTDQPIDHIEQEEIFSLPPASKQQERCCRSTNERTDGRQLISIHYSPNQPTNQPIVENVLLENIEI</sequence>
<evidence type="ECO:0000313" key="2">
    <source>
        <dbReference type="Proteomes" id="UP000054783"/>
    </source>
</evidence>
<comment type="caution">
    <text evidence="1">The sequence shown here is derived from an EMBL/GenBank/DDBJ whole genome shotgun (WGS) entry which is preliminary data.</text>
</comment>
<accession>A0A0V1A1Q9</accession>
<organism evidence="1 2">
    <name type="scientific">Trichinella patagoniensis</name>
    <dbReference type="NCBI Taxonomy" id="990121"/>
    <lineage>
        <taxon>Eukaryota</taxon>
        <taxon>Metazoa</taxon>
        <taxon>Ecdysozoa</taxon>
        <taxon>Nematoda</taxon>
        <taxon>Enoplea</taxon>
        <taxon>Dorylaimia</taxon>
        <taxon>Trichinellida</taxon>
        <taxon>Trichinellidae</taxon>
        <taxon>Trichinella</taxon>
    </lineage>
</organism>